<evidence type="ECO:0000256" key="6">
    <source>
        <dbReference type="ARBA" id="ARBA00023004"/>
    </source>
</evidence>
<keyword evidence="3" id="KW-0001">2Fe-2S</keyword>
<dbReference type="GO" id="GO:0051537">
    <property type="term" value="F:2 iron, 2 sulfur cluster binding"/>
    <property type="evidence" value="ECO:0007669"/>
    <property type="project" value="UniProtKB-KW"/>
</dbReference>
<organism evidence="10 11">
    <name type="scientific">Streptomyces tagetis</name>
    <dbReference type="NCBI Taxonomy" id="2820809"/>
    <lineage>
        <taxon>Bacteria</taxon>
        <taxon>Bacillati</taxon>
        <taxon>Actinomycetota</taxon>
        <taxon>Actinomycetes</taxon>
        <taxon>Kitasatosporales</taxon>
        <taxon>Streptomycetaceae</taxon>
        <taxon>Streptomyces</taxon>
    </lineage>
</organism>
<dbReference type="PROSITE" id="PS51085">
    <property type="entry name" value="2FE2S_FER_2"/>
    <property type="match status" value="1"/>
</dbReference>
<dbReference type="InterPro" id="IPR001041">
    <property type="entry name" value="2Fe-2S_ferredoxin-type"/>
</dbReference>
<feature type="domain" description="2Fe-2S ferredoxin-type" evidence="8">
    <location>
        <begin position="242"/>
        <end position="327"/>
    </location>
</feature>
<evidence type="ECO:0000313" key="11">
    <source>
        <dbReference type="Proteomes" id="UP000677875"/>
    </source>
</evidence>
<evidence type="ECO:0000313" key="10">
    <source>
        <dbReference type="EMBL" id="MBQ0825257.1"/>
    </source>
</evidence>
<evidence type="ECO:0000256" key="7">
    <source>
        <dbReference type="ARBA" id="ARBA00023014"/>
    </source>
</evidence>
<dbReference type="PANTHER" id="PTHR47354">
    <property type="entry name" value="NADH OXIDOREDUCTASE HCR"/>
    <property type="match status" value="1"/>
</dbReference>
<evidence type="ECO:0000259" key="8">
    <source>
        <dbReference type="PROSITE" id="PS51085"/>
    </source>
</evidence>
<dbReference type="CDD" id="cd06185">
    <property type="entry name" value="PDR_like"/>
    <property type="match status" value="1"/>
</dbReference>
<proteinExistence type="predicted"/>
<dbReference type="PROSITE" id="PS00197">
    <property type="entry name" value="2FE2S_FER_1"/>
    <property type="match status" value="1"/>
</dbReference>
<dbReference type="AlphaFoldDB" id="A0A940XDN1"/>
<dbReference type="Proteomes" id="UP000677875">
    <property type="component" value="Unassembled WGS sequence"/>
</dbReference>
<name>A0A940XDN1_9ACTN</name>
<dbReference type="EMBL" id="JAGPNL010000001">
    <property type="protein sequence ID" value="MBQ0825257.1"/>
    <property type="molecule type" value="Genomic_DNA"/>
</dbReference>
<dbReference type="Gene3D" id="3.10.20.30">
    <property type="match status" value="1"/>
</dbReference>
<dbReference type="Pfam" id="PF00111">
    <property type="entry name" value="Fer2"/>
    <property type="match status" value="1"/>
</dbReference>
<reference evidence="10" key="1">
    <citation type="submission" date="2021-04" db="EMBL/GenBank/DDBJ databases">
        <title>Genome seq and assembly of Streptomyces sp. RG38.</title>
        <authorList>
            <person name="Chhetri G."/>
        </authorList>
    </citation>
    <scope>NUCLEOTIDE SEQUENCE</scope>
    <source>
        <strain evidence="10">RG38</strain>
    </source>
</reference>
<dbReference type="PRINTS" id="PR00409">
    <property type="entry name" value="PHDIOXRDTASE"/>
</dbReference>
<feature type="domain" description="FAD-binding FR-type" evidence="9">
    <location>
        <begin position="14"/>
        <end position="116"/>
    </location>
</feature>
<evidence type="ECO:0000259" key="9">
    <source>
        <dbReference type="PROSITE" id="PS51384"/>
    </source>
</evidence>
<dbReference type="Pfam" id="PF00175">
    <property type="entry name" value="NAD_binding_1"/>
    <property type="match status" value="1"/>
</dbReference>
<dbReference type="Gene3D" id="2.40.30.10">
    <property type="entry name" value="Translation factors"/>
    <property type="match status" value="1"/>
</dbReference>
<dbReference type="InterPro" id="IPR050415">
    <property type="entry name" value="MRET"/>
</dbReference>
<comment type="caution">
    <text evidence="10">The sequence shown here is derived from an EMBL/GenBank/DDBJ whole genome shotgun (WGS) entry which is preliminary data.</text>
</comment>
<dbReference type="Gene3D" id="3.40.50.80">
    <property type="entry name" value="Nucleotide-binding domain of ferredoxin-NADP reductase (FNR) module"/>
    <property type="match status" value="1"/>
</dbReference>
<keyword evidence="4" id="KW-0479">Metal-binding</keyword>
<dbReference type="CDD" id="cd00207">
    <property type="entry name" value="fer2"/>
    <property type="match status" value="1"/>
</dbReference>
<evidence type="ECO:0000256" key="2">
    <source>
        <dbReference type="ARBA" id="ARBA00022630"/>
    </source>
</evidence>
<evidence type="ECO:0000256" key="4">
    <source>
        <dbReference type="ARBA" id="ARBA00022723"/>
    </source>
</evidence>
<dbReference type="PANTHER" id="PTHR47354:SF1">
    <property type="entry name" value="CARNITINE MONOOXYGENASE REDUCTASE SUBUNIT"/>
    <property type="match status" value="1"/>
</dbReference>
<dbReference type="InterPro" id="IPR039261">
    <property type="entry name" value="FNR_nucleotide-bd"/>
</dbReference>
<keyword evidence="5" id="KW-0560">Oxidoreductase</keyword>
<dbReference type="SUPFAM" id="SSF52343">
    <property type="entry name" value="Ferredoxin reductase-like, C-terminal NADP-linked domain"/>
    <property type="match status" value="1"/>
</dbReference>
<sequence length="327" mass="34669">MGGLSARTEDGFVPRTREVIAARVDRVADGVVSLVLVTPDGSPFEPWEPGAHVDVHLGGGLVRQYSLCSSPGDLSHLRVAVLDVPGSRGGSRRVHRELSAGDTLEISEPRNNFPVRDSRKYLFLAGGIGITPLLPMIERAERAGREWRLVYGGRSRAAMAFAGQLADTYGDRVELVPEDERGRMDLGAVLSLPRAHTLVYACGPGGMLRAVEELCMGWPPGTLHTERFAAAALGPGATSGPFEVELARSGKTVSVSAERTVLEAVEDVGVRVLSSCRQGLCGTCETAVLSGEPEHRDAVLTGDDAGSTMMICVSRAAAGCDRLVLDL</sequence>
<evidence type="ECO:0000256" key="3">
    <source>
        <dbReference type="ARBA" id="ARBA00022714"/>
    </source>
</evidence>
<comment type="cofactor">
    <cofactor evidence="1">
        <name>FAD</name>
        <dbReference type="ChEBI" id="CHEBI:57692"/>
    </cofactor>
</comment>
<keyword evidence="2" id="KW-0285">Flavoprotein</keyword>
<dbReference type="RefSeq" id="WP_210867946.1">
    <property type="nucleotide sequence ID" value="NZ_JAGPNL010000001.1"/>
</dbReference>
<keyword evidence="6" id="KW-0408">Iron</keyword>
<dbReference type="InterPro" id="IPR001433">
    <property type="entry name" value="OxRdtase_FAD/NAD-bd"/>
</dbReference>
<dbReference type="SUPFAM" id="SSF54292">
    <property type="entry name" value="2Fe-2S ferredoxin-like"/>
    <property type="match status" value="1"/>
</dbReference>
<accession>A0A940XDN1</accession>
<evidence type="ECO:0000256" key="5">
    <source>
        <dbReference type="ARBA" id="ARBA00023002"/>
    </source>
</evidence>
<dbReference type="InterPro" id="IPR012675">
    <property type="entry name" value="Beta-grasp_dom_sf"/>
</dbReference>
<dbReference type="PROSITE" id="PS51384">
    <property type="entry name" value="FAD_FR"/>
    <property type="match status" value="1"/>
</dbReference>
<keyword evidence="7" id="KW-0411">Iron-sulfur</keyword>
<dbReference type="InterPro" id="IPR017927">
    <property type="entry name" value="FAD-bd_FR_type"/>
</dbReference>
<dbReference type="GO" id="GO:0016491">
    <property type="term" value="F:oxidoreductase activity"/>
    <property type="evidence" value="ECO:0007669"/>
    <property type="project" value="UniProtKB-KW"/>
</dbReference>
<gene>
    <name evidence="10" type="ORF">J5Y05_01825</name>
</gene>
<protein>
    <submittedName>
        <fullName evidence="10">Oxidoreductase</fullName>
    </submittedName>
</protein>
<dbReference type="SUPFAM" id="SSF63380">
    <property type="entry name" value="Riboflavin synthase domain-like"/>
    <property type="match status" value="1"/>
</dbReference>
<dbReference type="InterPro" id="IPR006058">
    <property type="entry name" value="2Fe2S_fd_BS"/>
</dbReference>
<dbReference type="InterPro" id="IPR036010">
    <property type="entry name" value="2Fe-2S_ferredoxin-like_sf"/>
</dbReference>
<evidence type="ECO:0000256" key="1">
    <source>
        <dbReference type="ARBA" id="ARBA00001974"/>
    </source>
</evidence>
<dbReference type="GO" id="GO:0046872">
    <property type="term" value="F:metal ion binding"/>
    <property type="evidence" value="ECO:0007669"/>
    <property type="project" value="UniProtKB-KW"/>
</dbReference>
<keyword evidence="11" id="KW-1185">Reference proteome</keyword>
<dbReference type="InterPro" id="IPR017938">
    <property type="entry name" value="Riboflavin_synthase-like_b-brl"/>
</dbReference>